<accession>A0ABX2B9Y5</accession>
<sequence>MTSVELINVCQLALLNWHAAGLPASLNKRALSELLEVSERTLTDWQQKGLPVAVSAGRGASNEYSPAEVMAWLMVRANDTSRESAKDRLDRLRGDQLEREMLKEDDVLVMPEDLDVEYDALVEAARAELLFNMPDALAAELTAILGEEVDVSVIRRHIEDALSTLSNYESSSQLEPEDAESAEA</sequence>
<dbReference type="Gene3D" id="1.10.10.10">
    <property type="entry name" value="Winged helix-like DNA-binding domain superfamily/Winged helix DNA-binding domain"/>
    <property type="match status" value="1"/>
</dbReference>
<dbReference type="SUPFAM" id="SSF46955">
    <property type="entry name" value="Putative DNA-binding domain"/>
    <property type="match status" value="1"/>
</dbReference>
<comment type="caution">
    <text evidence="1">The sequence shown here is derived from an EMBL/GenBank/DDBJ whole genome shotgun (WGS) entry which is preliminary data.</text>
</comment>
<evidence type="ECO:0000313" key="2">
    <source>
        <dbReference type="Proteomes" id="UP001318401"/>
    </source>
</evidence>
<name>A0ABX2B9Y5_9GAMM</name>
<evidence type="ECO:0008006" key="3">
    <source>
        <dbReference type="Google" id="ProtNLM"/>
    </source>
</evidence>
<dbReference type="InterPro" id="IPR036388">
    <property type="entry name" value="WH-like_DNA-bd_sf"/>
</dbReference>
<organism evidence="1 2">
    <name type="scientific">Vreelandella venusta</name>
    <dbReference type="NCBI Taxonomy" id="44935"/>
    <lineage>
        <taxon>Bacteria</taxon>
        <taxon>Pseudomonadati</taxon>
        <taxon>Pseudomonadota</taxon>
        <taxon>Gammaproteobacteria</taxon>
        <taxon>Oceanospirillales</taxon>
        <taxon>Halomonadaceae</taxon>
        <taxon>Vreelandella</taxon>
    </lineage>
</organism>
<keyword evidence="2" id="KW-1185">Reference proteome</keyword>
<dbReference type="Proteomes" id="UP001318401">
    <property type="component" value="Unassembled WGS sequence"/>
</dbReference>
<dbReference type="InterPro" id="IPR009061">
    <property type="entry name" value="DNA-bd_dom_put_sf"/>
</dbReference>
<dbReference type="RefSeq" id="WP_083004800.1">
    <property type="nucleotide sequence ID" value="NZ_CP034367.1"/>
</dbReference>
<dbReference type="Pfam" id="PF07471">
    <property type="entry name" value="Phage_Nu1"/>
    <property type="match status" value="1"/>
</dbReference>
<proteinExistence type="predicted"/>
<dbReference type="InterPro" id="IPR010906">
    <property type="entry name" value="Phage_lambda_Nu1_terminase-ssu"/>
</dbReference>
<gene>
    <name evidence="1" type="ORF">DDR56_08640</name>
</gene>
<reference evidence="1 2" key="1">
    <citation type="submission" date="2018-04" db="EMBL/GenBank/DDBJ databases">
        <authorList>
            <person name="Li G."/>
            <person name="Du W."/>
            <person name="Bai Y."/>
        </authorList>
    </citation>
    <scope>NUCLEOTIDE SEQUENCE [LARGE SCALE GENOMIC DNA]</scope>
    <source>
        <strain evidence="1 2">YYYZ-3</strain>
    </source>
</reference>
<protein>
    <recommendedName>
        <fullName evidence="3">DNA packaging protein</fullName>
    </recommendedName>
</protein>
<dbReference type="EMBL" id="QDKN01000003">
    <property type="protein sequence ID" value="NPT30632.1"/>
    <property type="molecule type" value="Genomic_DNA"/>
</dbReference>
<evidence type="ECO:0000313" key="1">
    <source>
        <dbReference type="EMBL" id="NPT30632.1"/>
    </source>
</evidence>